<dbReference type="GO" id="GO:0006310">
    <property type="term" value="P:DNA recombination"/>
    <property type="evidence" value="ECO:0007669"/>
    <property type="project" value="UniProtKB-KW"/>
</dbReference>
<name>A0A975GDQ9_9BACT</name>
<keyword evidence="3" id="KW-0238">DNA-binding</keyword>
<dbReference type="Gene3D" id="1.10.443.10">
    <property type="entry name" value="Intergrase catalytic core"/>
    <property type="match status" value="1"/>
</dbReference>
<dbReference type="InterPro" id="IPR013762">
    <property type="entry name" value="Integrase-like_cat_sf"/>
</dbReference>
<keyword evidence="7" id="KW-1185">Reference proteome</keyword>
<dbReference type="InterPro" id="IPR011010">
    <property type="entry name" value="DNA_brk_join_enz"/>
</dbReference>
<evidence type="ECO:0000256" key="3">
    <source>
        <dbReference type="ARBA" id="ARBA00023125"/>
    </source>
</evidence>
<dbReference type="EMBL" id="CP046072">
    <property type="protein sequence ID" value="QSZ42847.1"/>
    <property type="molecule type" value="Genomic_DNA"/>
</dbReference>
<reference evidence="6" key="1">
    <citation type="submission" date="2019-11" db="EMBL/GenBank/DDBJ databases">
        <authorList>
            <person name="Kojima H."/>
        </authorList>
    </citation>
    <scope>NUCLEOTIDE SEQUENCE</scope>
    <source>
        <strain evidence="6">H1576</strain>
    </source>
</reference>
<dbReference type="PROSITE" id="PS51898">
    <property type="entry name" value="TYR_RECOMBINASE"/>
    <property type="match status" value="1"/>
</dbReference>
<dbReference type="InterPro" id="IPR050808">
    <property type="entry name" value="Phage_Integrase"/>
</dbReference>
<feature type="domain" description="Tyr recombinase" evidence="5">
    <location>
        <begin position="206"/>
        <end position="384"/>
    </location>
</feature>
<proteinExistence type="inferred from homology"/>
<dbReference type="SUPFAM" id="SSF56349">
    <property type="entry name" value="DNA breaking-rejoining enzymes"/>
    <property type="match status" value="1"/>
</dbReference>
<sequence length="388" mass="44967">MFLDIFMEHKHEKLYNINLLYFEGAMSRIKSKKYTGVYLNELADGDMSYSITYKDEDNKTKRFTVGKKSAGITETYAYNKRNEFINQINLGEEPPAVTKKKKKNIITLDAVAEMSYTIKALHNKSNQTSKRKYEMHVSPTLGQKDITRITTEEIQKLQSIHAKKFAPKMVNTIIGELGTVYTYALENNIHNENPVRKVKPLKFDNKRLRYLDQEEINELLEYTKDNEQVYLCILLALNIGARIGALVQITPRDINLKTKTIDTIDEKNDERYTTFICNEELERLLEIRCANRKKDTPILQENGAKLYDQMKDKVGVVLHKMFNKEVTDPKYKVVPHTLRHTFASHLAINGTPIYTIKKLMNHKDINMTLRYAKLAPDTGRDAVEGLYN</sequence>
<gene>
    <name evidence="6" type="ORF">GJV85_12255</name>
</gene>
<dbReference type="KEGG" id="saqt:GJV85_12255"/>
<dbReference type="Proteomes" id="UP000671852">
    <property type="component" value="Chromosome"/>
</dbReference>
<dbReference type="PANTHER" id="PTHR30629:SF2">
    <property type="entry name" value="PROPHAGE INTEGRASE INTS-RELATED"/>
    <property type="match status" value="1"/>
</dbReference>
<organism evidence="6 7">
    <name type="scientific">Sulfurimonas aquatica</name>
    <dbReference type="NCBI Taxonomy" id="2672570"/>
    <lineage>
        <taxon>Bacteria</taxon>
        <taxon>Pseudomonadati</taxon>
        <taxon>Campylobacterota</taxon>
        <taxon>Epsilonproteobacteria</taxon>
        <taxon>Campylobacterales</taxon>
        <taxon>Sulfurimonadaceae</taxon>
        <taxon>Sulfurimonas</taxon>
    </lineage>
</organism>
<evidence type="ECO:0000259" key="5">
    <source>
        <dbReference type="PROSITE" id="PS51898"/>
    </source>
</evidence>
<dbReference type="InterPro" id="IPR010998">
    <property type="entry name" value="Integrase_recombinase_N"/>
</dbReference>
<comment type="similarity">
    <text evidence="1">Belongs to the 'phage' integrase family.</text>
</comment>
<evidence type="ECO:0000313" key="6">
    <source>
        <dbReference type="EMBL" id="QSZ42847.1"/>
    </source>
</evidence>
<dbReference type="GO" id="GO:0015074">
    <property type="term" value="P:DNA integration"/>
    <property type="evidence" value="ECO:0007669"/>
    <property type="project" value="UniProtKB-KW"/>
</dbReference>
<dbReference type="AlphaFoldDB" id="A0A975GDQ9"/>
<evidence type="ECO:0000256" key="4">
    <source>
        <dbReference type="ARBA" id="ARBA00023172"/>
    </source>
</evidence>
<keyword evidence="2" id="KW-0229">DNA integration</keyword>
<evidence type="ECO:0000256" key="2">
    <source>
        <dbReference type="ARBA" id="ARBA00022908"/>
    </source>
</evidence>
<dbReference type="GO" id="GO:0003677">
    <property type="term" value="F:DNA binding"/>
    <property type="evidence" value="ECO:0007669"/>
    <property type="project" value="UniProtKB-KW"/>
</dbReference>
<keyword evidence="4" id="KW-0233">DNA recombination</keyword>
<protein>
    <submittedName>
        <fullName evidence="6">Tyrosine-type recombinase/integrase</fullName>
    </submittedName>
</protein>
<accession>A0A975GDQ9</accession>
<dbReference type="CDD" id="cd00796">
    <property type="entry name" value="INT_Rci_Hp1_C"/>
    <property type="match status" value="1"/>
</dbReference>
<evidence type="ECO:0000313" key="7">
    <source>
        <dbReference type="Proteomes" id="UP000671852"/>
    </source>
</evidence>
<reference evidence="6" key="2">
    <citation type="submission" date="2021-04" db="EMBL/GenBank/DDBJ databases">
        <title>Isolation and characterization of a novel species of the genus Sulfurimonas.</title>
        <authorList>
            <person name="Fukui M."/>
        </authorList>
    </citation>
    <scope>NUCLEOTIDE SEQUENCE</scope>
    <source>
        <strain evidence="6">H1576</strain>
    </source>
</reference>
<dbReference type="Pfam" id="PF00589">
    <property type="entry name" value="Phage_integrase"/>
    <property type="match status" value="1"/>
</dbReference>
<dbReference type="PANTHER" id="PTHR30629">
    <property type="entry name" value="PROPHAGE INTEGRASE"/>
    <property type="match status" value="1"/>
</dbReference>
<dbReference type="InterPro" id="IPR002104">
    <property type="entry name" value="Integrase_catalytic"/>
</dbReference>
<evidence type="ECO:0000256" key="1">
    <source>
        <dbReference type="ARBA" id="ARBA00008857"/>
    </source>
</evidence>
<dbReference type="Gene3D" id="1.10.150.130">
    <property type="match status" value="1"/>
</dbReference>